<evidence type="ECO:0000256" key="1">
    <source>
        <dbReference type="ARBA" id="ARBA00022884"/>
    </source>
</evidence>
<keyword evidence="3" id="KW-0812">Transmembrane</keyword>
<dbReference type="AlphaFoldDB" id="A0A921L0Q2"/>
<dbReference type="Proteomes" id="UP000742098">
    <property type="component" value="Unassembled WGS sequence"/>
</dbReference>
<reference evidence="5" key="2">
    <citation type="submission" date="2021-09" db="EMBL/GenBank/DDBJ databases">
        <authorList>
            <person name="Gilroy R."/>
        </authorList>
    </citation>
    <scope>NUCLEOTIDE SEQUENCE</scope>
    <source>
        <strain evidence="5">6966</strain>
    </source>
</reference>
<name>A0A921L0Q2_9BACT</name>
<dbReference type="InterPro" id="IPR052462">
    <property type="entry name" value="SLIRP/GR-RBP-like"/>
</dbReference>
<dbReference type="RefSeq" id="WP_027202197.1">
    <property type="nucleotide sequence ID" value="NZ_CAJUBB010000062.1"/>
</dbReference>
<evidence type="ECO:0000256" key="3">
    <source>
        <dbReference type="SAM" id="Phobius"/>
    </source>
</evidence>
<dbReference type="Pfam" id="PF00076">
    <property type="entry name" value="RRM_1"/>
    <property type="match status" value="1"/>
</dbReference>
<comment type="caution">
    <text evidence="5">The sequence shown here is derived from an EMBL/GenBank/DDBJ whole genome shotgun (WGS) entry which is preliminary data.</text>
</comment>
<keyword evidence="1" id="KW-0694">RNA-binding</keyword>
<dbReference type="SUPFAM" id="SSF54928">
    <property type="entry name" value="RNA-binding domain, RBD"/>
    <property type="match status" value="1"/>
</dbReference>
<evidence type="ECO:0000313" key="5">
    <source>
        <dbReference type="EMBL" id="HJF71258.1"/>
    </source>
</evidence>
<dbReference type="GO" id="GO:0003723">
    <property type="term" value="F:RNA binding"/>
    <property type="evidence" value="ECO:0007669"/>
    <property type="project" value="UniProtKB-KW"/>
</dbReference>
<dbReference type="PANTHER" id="PTHR48027">
    <property type="entry name" value="HETEROGENEOUS NUCLEAR RIBONUCLEOPROTEIN 87F-RELATED"/>
    <property type="match status" value="1"/>
</dbReference>
<keyword evidence="3" id="KW-0472">Membrane</keyword>
<proteinExistence type="predicted"/>
<sequence>MFIVETKDIPLRTLLYVLLILIIFIVNIFVAKLSSTTTSEDLQALFSEHGSVSSAKVIMDRETGNSKCFGFVEMEDETEGFNAINALNETEFQGRKIVVKKARPREEGGDDRGQRFPRERRFNSNR</sequence>
<evidence type="ECO:0000256" key="2">
    <source>
        <dbReference type="SAM" id="MobiDB-lite"/>
    </source>
</evidence>
<feature type="compositionally biased region" description="Basic and acidic residues" evidence="2">
    <location>
        <begin position="104"/>
        <end position="126"/>
    </location>
</feature>
<accession>A0A921L0Q2</accession>
<organism evidence="5 6">
    <name type="scientific">Butyricimonas virosa</name>
    <dbReference type="NCBI Taxonomy" id="544645"/>
    <lineage>
        <taxon>Bacteria</taxon>
        <taxon>Pseudomonadati</taxon>
        <taxon>Bacteroidota</taxon>
        <taxon>Bacteroidia</taxon>
        <taxon>Bacteroidales</taxon>
        <taxon>Odoribacteraceae</taxon>
        <taxon>Butyricimonas</taxon>
    </lineage>
</organism>
<evidence type="ECO:0000313" key="6">
    <source>
        <dbReference type="Proteomes" id="UP000742098"/>
    </source>
</evidence>
<dbReference type="InterPro" id="IPR000504">
    <property type="entry name" value="RRM_dom"/>
</dbReference>
<dbReference type="InterPro" id="IPR012677">
    <property type="entry name" value="Nucleotide-bd_a/b_plait_sf"/>
</dbReference>
<dbReference type="EMBL" id="DYVS01000192">
    <property type="protein sequence ID" value="HJF71258.1"/>
    <property type="molecule type" value="Genomic_DNA"/>
</dbReference>
<dbReference type="PROSITE" id="PS50102">
    <property type="entry name" value="RRM"/>
    <property type="match status" value="1"/>
</dbReference>
<evidence type="ECO:0000259" key="4">
    <source>
        <dbReference type="PROSITE" id="PS50102"/>
    </source>
</evidence>
<reference evidence="5" key="1">
    <citation type="journal article" date="2021" name="PeerJ">
        <title>Extensive microbial diversity within the chicken gut microbiome revealed by metagenomics and culture.</title>
        <authorList>
            <person name="Gilroy R."/>
            <person name="Ravi A."/>
            <person name="Getino M."/>
            <person name="Pursley I."/>
            <person name="Horton D.L."/>
            <person name="Alikhan N.F."/>
            <person name="Baker D."/>
            <person name="Gharbi K."/>
            <person name="Hall N."/>
            <person name="Watson M."/>
            <person name="Adriaenssens E.M."/>
            <person name="Foster-Nyarko E."/>
            <person name="Jarju S."/>
            <person name="Secka A."/>
            <person name="Antonio M."/>
            <person name="Oren A."/>
            <person name="Chaudhuri R.R."/>
            <person name="La Ragione R."/>
            <person name="Hildebrand F."/>
            <person name="Pallen M.J."/>
        </authorList>
    </citation>
    <scope>NUCLEOTIDE SEQUENCE</scope>
    <source>
        <strain evidence="5">6966</strain>
    </source>
</reference>
<feature type="domain" description="RRM" evidence="4">
    <location>
        <begin position="26"/>
        <end position="104"/>
    </location>
</feature>
<protein>
    <submittedName>
        <fullName evidence="5">RNA-binding protein</fullName>
    </submittedName>
</protein>
<feature type="region of interest" description="Disordered" evidence="2">
    <location>
        <begin position="102"/>
        <end position="126"/>
    </location>
</feature>
<dbReference type="SMART" id="SM00360">
    <property type="entry name" value="RRM"/>
    <property type="match status" value="1"/>
</dbReference>
<feature type="transmembrane region" description="Helical" evidence="3">
    <location>
        <begin position="14"/>
        <end position="33"/>
    </location>
</feature>
<dbReference type="Gene3D" id="3.30.70.330">
    <property type="match status" value="1"/>
</dbReference>
<keyword evidence="3" id="KW-1133">Transmembrane helix</keyword>
<dbReference type="InterPro" id="IPR035979">
    <property type="entry name" value="RBD_domain_sf"/>
</dbReference>
<gene>
    <name evidence="5" type="ORF">K8V05_10930</name>
</gene>